<name>A0ABN9U9C7_9DINO</name>
<evidence type="ECO:0000313" key="2">
    <source>
        <dbReference type="EMBL" id="CAK0855872.1"/>
    </source>
</evidence>
<reference evidence="2" key="1">
    <citation type="submission" date="2023-10" db="EMBL/GenBank/DDBJ databases">
        <authorList>
            <person name="Chen Y."/>
            <person name="Shah S."/>
            <person name="Dougan E. K."/>
            <person name="Thang M."/>
            <person name="Chan C."/>
        </authorList>
    </citation>
    <scope>NUCLEOTIDE SEQUENCE [LARGE SCALE GENOMIC DNA]</scope>
</reference>
<sequence length="126" mass="14720">MHWAVFVKIRTLIGSVKGRWIRKSMAVERRDSEKVVPVLGDSLTEDIVFLDVDVDDNELIADRWEVEAMPTFVFFRNQEKQDFHGQGTLRGRWLVRWKCPMQRLDHAVLLIVPEILARPGPLGRRI</sequence>
<feature type="domain" description="Thioredoxin" evidence="1">
    <location>
        <begin position="40"/>
        <end position="85"/>
    </location>
</feature>
<dbReference type="SUPFAM" id="SSF52833">
    <property type="entry name" value="Thioredoxin-like"/>
    <property type="match status" value="1"/>
</dbReference>
<evidence type="ECO:0000313" key="3">
    <source>
        <dbReference type="Proteomes" id="UP001189429"/>
    </source>
</evidence>
<dbReference type="Gene3D" id="3.40.30.10">
    <property type="entry name" value="Glutaredoxin"/>
    <property type="match status" value="1"/>
</dbReference>
<comment type="caution">
    <text evidence="2">The sequence shown here is derived from an EMBL/GenBank/DDBJ whole genome shotgun (WGS) entry which is preliminary data.</text>
</comment>
<organism evidence="2 3">
    <name type="scientific">Prorocentrum cordatum</name>
    <dbReference type="NCBI Taxonomy" id="2364126"/>
    <lineage>
        <taxon>Eukaryota</taxon>
        <taxon>Sar</taxon>
        <taxon>Alveolata</taxon>
        <taxon>Dinophyceae</taxon>
        <taxon>Prorocentrales</taxon>
        <taxon>Prorocentraceae</taxon>
        <taxon>Prorocentrum</taxon>
    </lineage>
</organism>
<evidence type="ECO:0000259" key="1">
    <source>
        <dbReference type="Pfam" id="PF00085"/>
    </source>
</evidence>
<dbReference type="InterPro" id="IPR013766">
    <property type="entry name" value="Thioredoxin_domain"/>
</dbReference>
<dbReference type="InterPro" id="IPR036249">
    <property type="entry name" value="Thioredoxin-like_sf"/>
</dbReference>
<accession>A0ABN9U9C7</accession>
<gene>
    <name evidence="2" type="ORF">PCOR1329_LOCUS46397</name>
</gene>
<dbReference type="EMBL" id="CAUYUJ010015582">
    <property type="protein sequence ID" value="CAK0855872.1"/>
    <property type="molecule type" value="Genomic_DNA"/>
</dbReference>
<proteinExistence type="predicted"/>
<dbReference type="Proteomes" id="UP001189429">
    <property type="component" value="Unassembled WGS sequence"/>
</dbReference>
<dbReference type="Pfam" id="PF00085">
    <property type="entry name" value="Thioredoxin"/>
    <property type="match status" value="1"/>
</dbReference>
<keyword evidence="3" id="KW-1185">Reference proteome</keyword>
<protein>
    <recommendedName>
        <fullName evidence="1">Thioredoxin domain-containing protein</fullName>
    </recommendedName>
</protein>
<dbReference type="CDD" id="cd02947">
    <property type="entry name" value="TRX_family"/>
    <property type="match status" value="1"/>
</dbReference>